<sequence length="173" mass="19317">MTVWNEYTEHQREGAVAEVYPSGLHTAIADGLSDLLGTRAQVDTATLDQPDQGLAQDRLDETDVLLWWGHKAHQEVSDETVARVQARVLAGMGLVVLHSGHLSKIFVRLMGTSCNLRWRKADERELIWTVQPGHPIARDVSHPIQLARQEMYGEHFDIPQPDELVFVSSFAGG</sequence>
<feature type="non-terminal residue" evidence="2">
    <location>
        <position position="173"/>
    </location>
</feature>
<proteinExistence type="predicted"/>
<dbReference type="Pfam" id="PF06283">
    <property type="entry name" value="ThuA"/>
    <property type="match status" value="1"/>
</dbReference>
<dbReference type="InterPro" id="IPR029010">
    <property type="entry name" value="ThuA-like"/>
</dbReference>
<dbReference type="InterPro" id="IPR029062">
    <property type="entry name" value="Class_I_gatase-like"/>
</dbReference>
<organism evidence="2 3">
    <name type="scientific">Actinophytocola xanthii</name>
    <dbReference type="NCBI Taxonomy" id="1912961"/>
    <lineage>
        <taxon>Bacteria</taxon>
        <taxon>Bacillati</taxon>
        <taxon>Actinomycetota</taxon>
        <taxon>Actinomycetes</taxon>
        <taxon>Pseudonocardiales</taxon>
        <taxon>Pseudonocardiaceae</taxon>
    </lineage>
</organism>
<dbReference type="Gene3D" id="3.40.50.880">
    <property type="match status" value="1"/>
</dbReference>
<evidence type="ECO:0000313" key="3">
    <source>
        <dbReference type="Proteomes" id="UP000185596"/>
    </source>
</evidence>
<feature type="domain" description="ThuA-like" evidence="1">
    <location>
        <begin position="3"/>
        <end position="167"/>
    </location>
</feature>
<dbReference type="EMBL" id="MSIE01000087">
    <property type="protein sequence ID" value="OLF09232.1"/>
    <property type="molecule type" value="Genomic_DNA"/>
</dbReference>
<gene>
    <name evidence="2" type="ORF">BU204_33165</name>
</gene>
<dbReference type="STRING" id="1912961.BU204_33165"/>
<protein>
    <submittedName>
        <fullName evidence="2">Trehalose utilization protein ThuA</fullName>
    </submittedName>
</protein>
<keyword evidence="3" id="KW-1185">Reference proteome</keyword>
<evidence type="ECO:0000259" key="1">
    <source>
        <dbReference type="Pfam" id="PF06283"/>
    </source>
</evidence>
<dbReference type="SUPFAM" id="SSF52317">
    <property type="entry name" value="Class I glutamine amidotransferase-like"/>
    <property type="match status" value="1"/>
</dbReference>
<dbReference type="Proteomes" id="UP000185596">
    <property type="component" value="Unassembled WGS sequence"/>
</dbReference>
<reference evidence="2 3" key="1">
    <citation type="submission" date="2016-12" db="EMBL/GenBank/DDBJ databases">
        <title>The draft genome sequence of Actinophytocola sp. 11-183.</title>
        <authorList>
            <person name="Wang W."/>
            <person name="Yuan L."/>
        </authorList>
    </citation>
    <scope>NUCLEOTIDE SEQUENCE [LARGE SCALE GENOMIC DNA]</scope>
    <source>
        <strain evidence="2 3">11-183</strain>
    </source>
</reference>
<dbReference type="AlphaFoldDB" id="A0A1Q8C4D6"/>
<name>A0A1Q8C4D6_9PSEU</name>
<accession>A0A1Q8C4D6</accession>
<comment type="caution">
    <text evidence="2">The sequence shown here is derived from an EMBL/GenBank/DDBJ whole genome shotgun (WGS) entry which is preliminary data.</text>
</comment>
<evidence type="ECO:0000313" key="2">
    <source>
        <dbReference type="EMBL" id="OLF09232.1"/>
    </source>
</evidence>